<feature type="compositionally biased region" description="Polar residues" evidence="8">
    <location>
        <begin position="462"/>
        <end position="472"/>
    </location>
</feature>
<feature type="region of interest" description="Disordered" evidence="8">
    <location>
        <begin position="517"/>
        <end position="706"/>
    </location>
</feature>
<dbReference type="PANTHER" id="PTHR23065:SF7">
    <property type="entry name" value="NOSTRIN, ISOFORM H"/>
    <property type="match status" value="1"/>
</dbReference>
<evidence type="ECO:0000256" key="2">
    <source>
        <dbReference type="ARBA" id="ARBA00022443"/>
    </source>
</evidence>
<evidence type="ECO:0000256" key="6">
    <source>
        <dbReference type="PROSITE-ProRule" id="PRU00192"/>
    </source>
</evidence>
<dbReference type="GO" id="GO:0120104">
    <property type="term" value="C:mitotic actomyosin contractile ring, proximal layer"/>
    <property type="evidence" value="ECO:0007669"/>
    <property type="project" value="UniProtKB-ARBA"/>
</dbReference>
<feature type="compositionally biased region" description="Polar residues" evidence="8">
    <location>
        <begin position="443"/>
        <end position="452"/>
    </location>
</feature>
<dbReference type="PANTHER" id="PTHR23065">
    <property type="entry name" value="PROLINE-SERINE-THREONINE PHOSPHATASE INTERACTING PROTEIN 1"/>
    <property type="match status" value="1"/>
</dbReference>
<gene>
    <name evidence="11" type="ORF">B0I71DRAFT_118966</name>
</gene>
<dbReference type="SUPFAM" id="SSF103657">
    <property type="entry name" value="BAR/IMD domain-like"/>
    <property type="match status" value="1"/>
</dbReference>
<evidence type="ECO:0000256" key="8">
    <source>
        <dbReference type="SAM" id="MobiDB-lite"/>
    </source>
</evidence>
<dbReference type="AlphaFoldDB" id="A0A371C5Y6"/>
<feature type="compositionally biased region" description="Low complexity" evidence="8">
    <location>
        <begin position="552"/>
        <end position="568"/>
    </location>
</feature>
<dbReference type="Gene3D" id="2.30.30.40">
    <property type="entry name" value="SH3 Domains"/>
    <property type="match status" value="1"/>
</dbReference>
<evidence type="ECO:0000259" key="9">
    <source>
        <dbReference type="PROSITE" id="PS50002"/>
    </source>
</evidence>
<accession>A0A371C5Y6</accession>
<dbReference type="FunFam" id="1.20.1270.60:FF:000045">
    <property type="entry name" value="Cell division control protein"/>
    <property type="match status" value="1"/>
</dbReference>
<evidence type="ECO:0000256" key="7">
    <source>
        <dbReference type="PROSITE-ProRule" id="PRU01077"/>
    </source>
</evidence>
<protein>
    <recommendedName>
        <fullName evidence="13">Septation protein imp2</fullName>
    </recommendedName>
</protein>
<sequence length="862" mass="96121">MSEHSFANNFWGKDDQGVHNVFLRMKNSKQTNEEVRLFYKERIAIEEEYSKRMLALSRKSLGAVETGSLQSCLETIRQDTEAMGKSHATAAQQLKSQLEEPLVAFNSSMRERRKTTQQTVEKLLKAKIMQNNNVEKAREKFELDCNKINGYYAQQNLLMGKELEKNNQKLDKTHMSVNATKRDYQTHLRNLADIIDRWNKEWKVACDKLQDIEEERINFLKSNLWGYTNIVSTVCVSDDECCENIRLALEKTDVNEDIMQFVRDNSTGAEIQDPPEFINFLNGHSHDNVENSFKVAQFPRIAGTGDESMDDMMNSSIGAAGSHVMDPDTSFGSLEQAIPDPKPAHHSPLHNIAQTARDVFSFKLGAPSSTAPAASEVGSSVYSEPDWAGSSVNEPSSVMEPSGRTEGRSWATPFRRRSKKDLNKGWNRSQSRDPAEERARTPNPRSRTPYDSNETHEALSVGANTFDLSPSKSPAPQRAAMASSPAPPSTMNSASSQNVKKLSRDDPLVAALEQLKLSVGSSSSVGSSVSSAPNTEPHSSKYGTLGSGQPISQRRVASRSAPSSPGRSFEPSYLNAPAPAFTARDMQQTSQQYAANMFGEGHSRDSGGATREPVHRKPVQRTPERGRAPRSDQPRPKSYYEGASAEQIQRQLYAEQGQRAHSPSIVGDNHYPRTVSPDPQLRSVSPNPAARPGSANPYSEPLHGRSQSNLYAASGQQRPQRSHTPNGRSYDLYGAQQQQQQQYHLHAQQQQQQQYQDSRPRSKSMGEPRVDPRMDPRFNPDPRMSSPRGAPQLPRVSSDGRPVISYSRAQYDYRAAIAEEVSFRKGEVMLVLRMQDDGWWEVEVYGRGQRTGLAPSNFLADI</sequence>
<feature type="compositionally biased region" description="Low complexity" evidence="8">
    <location>
        <begin position="518"/>
        <end position="531"/>
    </location>
</feature>
<evidence type="ECO:0000313" key="12">
    <source>
        <dbReference type="Proteomes" id="UP000256601"/>
    </source>
</evidence>
<organism evidence="11 12">
    <name type="scientific">Yarrowia lipolytica</name>
    <name type="common">Candida lipolytica</name>
    <dbReference type="NCBI Taxonomy" id="4952"/>
    <lineage>
        <taxon>Eukaryota</taxon>
        <taxon>Fungi</taxon>
        <taxon>Dikarya</taxon>
        <taxon>Ascomycota</taxon>
        <taxon>Saccharomycotina</taxon>
        <taxon>Dipodascomycetes</taxon>
        <taxon>Dipodascales</taxon>
        <taxon>Dipodascales incertae sedis</taxon>
        <taxon>Yarrowia</taxon>
    </lineage>
</organism>
<reference evidence="11 12" key="1">
    <citation type="submission" date="2018-07" db="EMBL/GenBank/DDBJ databases">
        <title>Draft Genome Assemblies for Five Robust Yarrowia lipolytica Strains Exhibiting High Lipid Production and Pentose Sugar Utilization and Sugar Alcohol Secretion from Undetoxified Lignocellulosic Biomass Hydrolysates.</title>
        <authorList>
            <consortium name="DOE Joint Genome Institute"/>
            <person name="Walker C."/>
            <person name="Ryu S."/>
            <person name="Na H."/>
            <person name="Zane M."/>
            <person name="LaButti K."/>
            <person name="Lipzen A."/>
            <person name="Haridas S."/>
            <person name="Barry K."/>
            <person name="Grigoriev I.V."/>
            <person name="Quarterman J."/>
            <person name="Slininger P."/>
            <person name="Dien B."/>
            <person name="Trinh C.T."/>
        </authorList>
    </citation>
    <scope>NUCLEOTIDE SEQUENCE [LARGE SCALE GENOMIC DNA]</scope>
    <source>
        <strain evidence="11 12">YB392</strain>
    </source>
</reference>
<evidence type="ECO:0000259" key="10">
    <source>
        <dbReference type="PROSITE" id="PS51741"/>
    </source>
</evidence>
<evidence type="ECO:0000256" key="3">
    <source>
        <dbReference type="ARBA" id="ARBA00022490"/>
    </source>
</evidence>
<dbReference type="EMBL" id="KZ858995">
    <property type="protein sequence ID" value="RDW25714.1"/>
    <property type="molecule type" value="Genomic_DNA"/>
</dbReference>
<dbReference type="InterPro" id="IPR001452">
    <property type="entry name" value="SH3_domain"/>
</dbReference>
<dbReference type="FunFam" id="2.30.30.40:FF:000164">
    <property type="entry name" value="Cell division control protein"/>
    <property type="match status" value="1"/>
</dbReference>
<dbReference type="InterPro" id="IPR027267">
    <property type="entry name" value="AH/BAR_dom_sf"/>
</dbReference>
<dbReference type="SUPFAM" id="SSF50044">
    <property type="entry name" value="SH3-domain"/>
    <property type="match status" value="1"/>
</dbReference>
<feature type="region of interest" description="Disordered" evidence="8">
    <location>
        <begin position="711"/>
        <end position="730"/>
    </location>
</feature>
<feature type="compositionally biased region" description="Low complexity" evidence="8">
    <location>
        <begin position="736"/>
        <end position="756"/>
    </location>
</feature>
<feature type="compositionally biased region" description="Polar residues" evidence="8">
    <location>
        <begin position="585"/>
        <end position="594"/>
    </location>
</feature>
<feature type="compositionally biased region" description="Basic and acidic residues" evidence="8">
    <location>
        <begin position="430"/>
        <end position="440"/>
    </location>
</feature>
<evidence type="ECO:0000256" key="1">
    <source>
        <dbReference type="ARBA" id="ARBA00004245"/>
    </source>
</evidence>
<dbReference type="PRINTS" id="PR00452">
    <property type="entry name" value="SH3DOMAIN"/>
</dbReference>
<dbReference type="GO" id="GO:0106006">
    <property type="term" value="F:cytoskeletal protein-membrane anchor activity"/>
    <property type="evidence" value="ECO:0007669"/>
    <property type="project" value="UniProtKB-ARBA"/>
</dbReference>
<dbReference type="GO" id="GO:0009898">
    <property type="term" value="C:cytoplasmic side of plasma membrane"/>
    <property type="evidence" value="ECO:0007669"/>
    <property type="project" value="TreeGrafter"/>
</dbReference>
<dbReference type="InterPro" id="IPR031160">
    <property type="entry name" value="F_BAR_dom"/>
</dbReference>
<evidence type="ECO:0000313" key="11">
    <source>
        <dbReference type="EMBL" id="RDW25714.1"/>
    </source>
</evidence>
<keyword evidence="5" id="KW-0206">Cytoskeleton</keyword>
<evidence type="ECO:0000256" key="5">
    <source>
        <dbReference type="ARBA" id="ARBA00023212"/>
    </source>
</evidence>
<dbReference type="Pfam" id="PF00611">
    <property type="entry name" value="FCH"/>
    <property type="match status" value="1"/>
</dbReference>
<dbReference type="CDD" id="cd07651">
    <property type="entry name" value="F-BAR_PombeCdc15_like"/>
    <property type="match status" value="1"/>
</dbReference>
<keyword evidence="3" id="KW-0963">Cytoplasm</keyword>
<dbReference type="GO" id="GO:0005543">
    <property type="term" value="F:phospholipid binding"/>
    <property type="evidence" value="ECO:0007669"/>
    <property type="project" value="TreeGrafter"/>
</dbReference>
<name>A0A371C5Y6_YARLL</name>
<dbReference type="PROSITE" id="PS51741">
    <property type="entry name" value="F_BAR"/>
    <property type="match status" value="1"/>
</dbReference>
<feature type="compositionally biased region" description="Basic and acidic residues" evidence="8">
    <location>
        <begin position="622"/>
        <end position="635"/>
    </location>
</feature>
<feature type="region of interest" description="Disordered" evidence="8">
    <location>
        <begin position="736"/>
        <end position="800"/>
    </location>
</feature>
<comment type="subcellular location">
    <subcellularLocation>
        <location evidence="1">Cytoplasm</location>
        <location evidence="1">Cytoskeleton</location>
    </subcellularLocation>
</comment>
<dbReference type="InterPro" id="IPR036028">
    <property type="entry name" value="SH3-like_dom_sf"/>
</dbReference>
<evidence type="ECO:0008006" key="13">
    <source>
        <dbReference type="Google" id="ProtNLM"/>
    </source>
</evidence>
<proteinExistence type="predicted"/>
<dbReference type="Proteomes" id="UP000256601">
    <property type="component" value="Unassembled WGS sequence"/>
</dbReference>
<feature type="domain" description="F-BAR" evidence="10">
    <location>
        <begin position="4"/>
        <end position="257"/>
    </location>
</feature>
<dbReference type="InterPro" id="IPR001060">
    <property type="entry name" value="FCH_dom"/>
</dbReference>
<feature type="compositionally biased region" description="Basic and acidic residues" evidence="8">
    <location>
        <begin position="758"/>
        <end position="780"/>
    </location>
</feature>
<dbReference type="SMART" id="SM00055">
    <property type="entry name" value="FCH"/>
    <property type="match status" value="1"/>
</dbReference>
<keyword evidence="2 6" id="KW-0728">SH3 domain</keyword>
<keyword evidence="4" id="KW-0597">Phosphoprotein</keyword>
<feature type="compositionally biased region" description="Polar residues" evidence="8">
    <location>
        <begin position="367"/>
        <end position="382"/>
    </location>
</feature>
<dbReference type="SMART" id="SM00326">
    <property type="entry name" value="SH3"/>
    <property type="match status" value="1"/>
</dbReference>
<dbReference type="VEuPathDB" id="FungiDB:YALI1_E34979g"/>
<dbReference type="CDD" id="cd00174">
    <property type="entry name" value="SH3"/>
    <property type="match status" value="1"/>
</dbReference>
<evidence type="ECO:0000256" key="4">
    <source>
        <dbReference type="ARBA" id="ARBA00022553"/>
    </source>
</evidence>
<dbReference type="GO" id="GO:1903475">
    <property type="term" value="P:mitotic actomyosin contractile ring assembly"/>
    <property type="evidence" value="ECO:0007669"/>
    <property type="project" value="UniProtKB-ARBA"/>
</dbReference>
<feature type="compositionally biased region" description="Polar residues" evidence="8">
    <location>
        <begin position="711"/>
        <end position="727"/>
    </location>
</feature>
<dbReference type="Pfam" id="PF00018">
    <property type="entry name" value="SH3_1"/>
    <property type="match status" value="1"/>
</dbReference>
<dbReference type="VEuPathDB" id="FungiDB:YALI0_E29557g"/>
<dbReference type="PROSITE" id="PS50002">
    <property type="entry name" value="SH3"/>
    <property type="match status" value="1"/>
</dbReference>
<keyword evidence="7" id="KW-0175">Coiled coil</keyword>
<feature type="region of interest" description="Disordered" evidence="8">
    <location>
        <begin position="366"/>
        <end position="505"/>
    </location>
</feature>
<feature type="domain" description="SH3" evidence="9">
    <location>
        <begin position="802"/>
        <end position="862"/>
    </location>
</feature>
<dbReference type="Gene3D" id="1.20.1270.60">
    <property type="entry name" value="Arfaptin homology (AH) domain/BAR domain"/>
    <property type="match status" value="1"/>
</dbReference>
<feature type="compositionally biased region" description="Low complexity" evidence="8">
    <location>
        <begin position="474"/>
        <end position="496"/>
    </location>
</feature>